<dbReference type="SMART" id="SM00476">
    <property type="entry name" value="DNaseIc"/>
    <property type="match status" value="1"/>
</dbReference>
<dbReference type="GO" id="GO:0006308">
    <property type="term" value="P:DNA catabolic process"/>
    <property type="evidence" value="ECO:0007669"/>
    <property type="project" value="InterPro"/>
</dbReference>
<dbReference type="CDD" id="cd10283">
    <property type="entry name" value="MnuA_DNase1-like"/>
    <property type="match status" value="1"/>
</dbReference>
<accession>A0A6G7J7Y3</accession>
<reference evidence="5 6" key="1">
    <citation type="submission" date="2020-02" db="EMBL/GenBank/DDBJ databases">
        <title>Complete genome of Muricauda sp. 501str8.</title>
        <authorList>
            <person name="Dong B."/>
            <person name="Zhu S."/>
            <person name="Yang J."/>
            <person name="Chen J."/>
        </authorList>
    </citation>
    <scope>NUCLEOTIDE SEQUENCE [LARGE SCALE GENOMIC DNA]</scope>
    <source>
        <strain evidence="5 6">501str8</strain>
    </source>
</reference>
<evidence type="ECO:0000256" key="2">
    <source>
        <dbReference type="ARBA" id="ARBA00022722"/>
    </source>
</evidence>
<dbReference type="GO" id="GO:0004527">
    <property type="term" value="F:exonuclease activity"/>
    <property type="evidence" value="ECO:0007669"/>
    <property type="project" value="UniProtKB-KW"/>
</dbReference>
<keyword evidence="5" id="KW-0269">Exonuclease</keyword>
<proteinExistence type="inferred from homology"/>
<sequence length="271" mass="31464">MIRRLALLFLILSHFLIFSQQGEVNLISWNIKDFGRTKNTEELNQIAEIVRHADILAIQEVVAGYGGAQAVAKLADILNRKGAKWDYVISDPTNSPKYIAERYAFIWKTHRIKIKNRGWLISELATQIDREPFLLNFYLEGKRFTIINFHSRPYNKDPESEIIVLSKFVIDSLKTPLLIAGDFNVDEKMPVFNTLKNSGYRTAISNQKTTLKWSCERTDYLNHSIDNIFYSKNIQKLEGKAIDFVRYCDELEQARKLSDHLPVFLKFSLKD</sequence>
<dbReference type="InterPro" id="IPR005135">
    <property type="entry name" value="Endo/exonuclease/phosphatase"/>
</dbReference>
<keyword evidence="3" id="KW-0378">Hydrolase</keyword>
<dbReference type="GO" id="GO:0004536">
    <property type="term" value="F:DNA nuclease activity"/>
    <property type="evidence" value="ECO:0007669"/>
    <property type="project" value="InterPro"/>
</dbReference>
<keyword evidence="6" id="KW-1185">Reference proteome</keyword>
<dbReference type="AlphaFoldDB" id="A0A6G7J7Y3"/>
<keyword evidence="2" id="KW-0540">Nuclease</keyword>
<dbReference type="PANTHER" id="PTHR11371:SF31">
    <property type="entry name" value="EXTRACELLULAR NUCLEASE"/>
    <property type="match status" value="1"/>
</dbReference>
<organism evidence="5 6">
    <name type="scientific">Flagellimonas oceani</name>
    <dbReference type="NCBI Taxonomy" id="2698672"/>
    <lineage>
        <taxon>Bacteria</taxon>
        <taxon>Pseudomonadati</taxon>
        <taxon>Bacteroidota</taxon>
        <taxon>Flavobacteriia</taxon>
        <taxon>Flavobacteriales</taxon>
        <taxon>Flavobacteriaceae</taxon>
        <taxon>Flagellimonas</taxon>
    </lineage>
</organism>
<gene>
    <name evidence="5" type="ORF">GVT53_19650</name>
</gene>
<evidence type="ECO:0000313" key="6">
    <source>
        <dbReference type="Proteomes" id="UP000502928"/>
    </source>
</evidence>
<evidence type="ECO:0000313" key="5">
    <source>
        <dbReference type="EMBL" id="QII46800.1"/>
    </source>
</evidence>
<dbReference type="RefSeq" id="WP_166250170.1">
    <property type="nucleotide sequence ID" value="NZ_CP049616.1"/>
</dbReference>
<dbReference type="KEGG" id="mut:GVT53_19650"/>
<dbReference type="Pfam" id="PF03372">
    <property type="entry name" value="Exo_endo_phos"/>
    <property type="match status" value="1"/>
</dbReference>
<name>A0A6G7J7Y3_9FLAO</name>
<protein>
    <submittedName>
        <fullName evidence="5">Endonuclease/exonuclease/phosphatase family protein</fullName>
    </submittedName>
</protein>
<dbReference type="PANTHER" id="PTHR11371">
    <property type="entry name" value="DEOXYRIBONUCLEASE"/>
    <property type="match status" value="1"/>
</dbReference>
<dbReference type="InterPro" id="IPR036691">
    <property type="entry name" value="Endo/exonu/phosph_ase_sf"/>
</dbReference>
<evidence type="ECO:0000256" key="3">
    <source>
        <dbReference type="ARBA" id="ARBA00022801"/>
    </source>
</evidence>
<dbReference type="Gene3D" id="3.60.10.10">
    <property type="entry name" value="Endonuclease/exonuclease/phosphatase"/>
    <property type="match status" value="1"/>
</dbReference>
<dbReference type="Proteomes" id="UP000502928">
    <property type="component" value="Chromosome"/>
</dbReference>
<feature type="domain" description="Endonuclease/exonuclease/phosphatase" evidence="4">
    <location>
        <begin position="27"/>
        <end position="260"/>
    </location>
</feature>
<dbReference type="InterPro" id="IPR016202">
    <property type="entry name" value="DNase_I"/>
</dbReference>
<dbReference type="EMBL" id="CP049616">
    <property type="protein sequence ID" value="QII46800.1"/>
    <property type="molecule type" value="Genomic_DNA"/>
</dbReference>
<comment type="similarity">
    <text evidence="1">Belongs to the DNase I family.</text>
</comment>
<keyword evidence="5" id="KW-0255">Endonuclease</keyword>
<dbReference type="SUPFAM" id="SSF56219">
    <property type="entry name" value="DNase I-like"/>
    <property type="match status" value="1"/>
</dbReference>
<dbReference type="GO" id="GO:0004519">
    <property type="term" value="F:endonuclease activity"/>
    <property type="evidence" value="ECO:0007669"/>
    <property type="project" value="UniProtKB-KW"/>
</dbReference>
<evidence type="ECO:0000259" key="4">
    <source>
        <dbReference type="Pfam" id="PF03372"/>
    </source>
</evidence>
<evidence type="ECO:0000256" key="1">
    <source>
        <dbReference type="ARBA" id="ARBA00007359"/>
    </source>
</evidence>